<organism evidence="1 2">
    <name type="scientific">Macaca fascicularis</name>
    <name type="common">Crab-eating macaque</name>
    <name type="synonym">Cynomolgus monkey</name>
    <dbReference type="NCBI Taxonomy" id="9541"/>
    <lineage>
        <taxon>Eukaryota</taxon>
        <taxon>Metazoa</taxon>
        <taxon>Chordata</taxon>
        <taxon>Craniata</taxon>
        <taxon>Vertebrata</taxon>
        <taxon>Euteleostomi</taxon>
        <taxon>Mammalia</taxon>
        <taxon>Eutheria</taxon>
        <taxon>Euarchontoglires</taxon>
        <taxon>Primates</taxon>
        <taxon>Haplorrhini</taxon>
        <taxon>Catarrhini</taxon>
        <taxon>Cercopithecidae</taxon>
        <taxon>Cercopithecinae</taxon>
        <taxon>Macaca</taxon>
    </lineage>
</organism>
<reference evidence="1" key="3">
    <citation type="submission" date="2025-09" db="UniProtKB">
        <authorList>
            <consortium name="Ensembl"/>
        </authorList>
    </citation>
    <scope>IDENTIFICATION</scope>
</reference>
<dbReference type="PANTHER" id="PTHR12138:SF155">
    <property type="entry name" value="DOWN SYNDROME CRITICAL REGION PROTEIN 8"/>
    <property type="match status" value="1"/>
</dbReference>
<keyword evidence="2" id="KW-1185">Reference proteome</keyword>
<evidence type="ECO:0000313" key="1">
    <source>
        <dbReference type="Ensembl" id="ENSMFAP00000057162.1"/>
    </source>
</evidence>
<protein>
    <submittedName>
        <fullName evidence="1">Uncharacterized protein</fullName>
    </submittedName>
</protein>
<reference evidence="1" key="2">
    <citation type="submission" date="2025-08" db="UniProtKB">
        <authorList>
            <consortium name="Ensembl"/>
        </authorList>
    </citation>
    <scope>IDENTIFICATION</scope>
</reference>
<accession>A0A7N9IEB3</accession>
<dbReference type="PRINTS" id="PR02045">
    <property type="entry name" value="F138DOMAIN"/>
</dbReference>
<dbReference type="GeneTree" id="ENSGT01120000271815"/>
<reference evidence="1 2" key="1">
    <citation type="submission" date="2013-03" db="EMBL/GenBank/DDBJ databases">
        <authorList>
            <person name="Warren W."/>
            <person name="Wilson R.K."/>
        </authorList>
    </citation>
    <scope>NUCLEOTIDE SEQUENCE</scope>
</reference>
<dbReference type="AlphaFoldDB" id="A0A7N9IEB3"/>
<evidence type="ECO:0000313" key="2">
    <source>
        <dbReference type="Proteomes" id="UP000233100"/>
    </source>
</evidence>
<dbReference type="Ensembl" id="ENSMFAT00000090680.1">
    <property type="protein sequence ID" value="ENSMFAP00000057162.1"/>
    <property type="gene ID" value="ENSMFAG00000048574.1"/>
</dbReference>
<proteinExistence type="predicted"/>
<dbReference type="PANTHER" id="PTHR12138">
    <property type="entry name" value="PRIMATE-EXPANDED PROTEIN FAMILY"/>
    <property type="match status" value="1"/>
</dbReference>
<sequence length="121" mass="13189">MISAHRNFCLPDSSDSPASDSKVSGITGACHHGWLIFVFLVETGLCHVGLAGLELLTSGDPPASASQSAGITEVSCCTWPSLLYADLYLEYSVMQKYMRKWGLSLQTQVLFDHHFSHLADI</sequence>
<dbReference type="Proteomes" id="UP000233100">
    <property type="component" value="Chromosome 8"/>
</dbReference>
<name>A0A7N9IEB3_MACFA</name>